<accession>A0A3Q7EN87</accession>
<evidence type="ECO:0000313" key="2">
    <source>
        <dbReference type="EnsemblPlants" id="Solyc01g099540.2.1.1"/>
    </source>
</evidence>
<dbReference type="AlphaFoldDB" id="A0A3Q7EN87"/>
<feature type="chain" id="PRO_5018758970" evidence="1">
    <location>
        <begin position="24"/>
        <end position="123"/>
    </location>
</feature>
<organism evidence="2">
    <name type="scientific">Solanum lycopersicum</name>
    <name type="common">Tomato</name>
    <name type="synonym">Lycopersicon esculentum</name>
    <dbReference type="NCBI Taxonomy" id="4081"/>
    <lineage>
        <taxon>Eukaryota</taxon>
        <taxon>Viridiplantae</taxon>
        <taxon>Streptophyta</taxon>
        <taxon>Embryophyta</taxon>
        <taxon>Tracheophyta</taxon>
        <taxon>Spermatophyta</taxon>
        <taxon>Magnoliopsida</taxon>
        <taxon>eudicotyledons</taxon>
        <taxon>Gunneridae</taxon>
        <taxon>Pentapetalae</taxon>
        <taxon>asterids</taxon>
        <taxon>lamiids</taxon>
        <taxon>Solanales</taxon>
        <taxon>Solanaceae</taxon>
        <taxon>Solanoideae</taxon>
        <taxon>Solaneae</taxon>
        <taxon>Solanum</taxon>
        <taxon>Solanum subgen. Lycopersicon</taxon>
    </lineage>
</organism>
<evidence type="ECO:0000256" key="1">
    <source>
        <dbReference type="SAM" id="SignalP"/>
    </source>
</evidence>
<keyword evidence="1" id="KW-0732">Signal</keyword>
<dbReference type="PaxDb" id="4081-Solyc01g099540.2.1"/>
<reference evidence="2" key="1">
    <citation type="journal article" date="2012" name="Nature">
        <title>The tomato genome sequence provides insights into fleshy fruit evolution.</title>
        <authorList>
            <consortium name="Tomato Genome Consortium"/>
        </authorList>
    </citation>
    <scope>NUCLEOTIDE SEQUENCE [LARGE SCALE GENOMIC DNA]</scope>
    <source>
        <strain evidence="2">cv. Heinz 1706</strain>
    </source>
</reference>
<evidence type="ECO:0000313" key="3">
    <source>
        <dbReference type="Proteomes" id="UP000004994"/>
    </source>
</evidence>
<dbReference type="Gramene" id="Solyc01g099540.2.1">
    <property type="protein sequence ID" value="Solyc01g099540.2.1.1"/>
    <property type="gene ID" value="Solyc01g099540.2"/>
</dbReference>
<protein>
    <submittedName>
        <fullName evidence="2">Uncharacterized protein</fullName>
    </submittedName>
</protein>
<sequence length="123" mass="14327">MAKKNCLVTFVICIFLLVNLAFASEISDSSSVHDETSTTEQAKGLDSYFPWIQYTRPWLFPRPWPYVYGGYHPHQWPFVLPQMPTGFFHPRFPYLWAYRFPWSFLYPSSAPSPPKGDEEAGKN</sequence>
<keyword evidence="3" id="KW-1185">Reference proteome</keyword>
<dbReference type="EnsemblPlants" id="Solyc01g099540.2.1">
    <property type="protein sequence ID" value="Solyc01g099540.2.1.1"/>
    <property type="gene ID" value="Solyc01g099540.2"/>
</dbReference>
<dbReference type="Proteomes" id="UP000004994">
    <property type="component" value="Chromosome 1"/>
</dbReference>
<reference evidence="2" key="2">
    <citation type="submission" date="2019-01" db="UniProtKB">
        <authorList>
            <consortium name="EnsemblPlants"/>
        </authorList>
    </citation>
    <scope>IDENTIFICATION</scope>
    <source>
        <strain evidence="2">cv. Heinz 1706</strain>
    </source>
</reference>
<dbReference type="OMA" id="YLWAYRF"/>
<dbReference type="InParanoid" id="A0A3Q7EN87"/>
<proteinExistence type="predicted"/>
<feature type="signal peptide" evidence="1">
    <location>
        <begin position="1"/>
        <end position="23"/>
    </location>
</feature>
<name>A0A3Q7EN87_SOLLC</name>